<sequence>MTGCAGLVCWLASFALILLDSFNLWRASRSMGPHDARLIEDDGSEFSHPCANFTSQLDLGNGAPLIESAFGYASRISSMFEHRICWRSSVIRRGPRRGWCLTIPTGVDG</sequence>
<reference evidence="2 3" key="1">
    <citation type="journal article" date="2023" name="Hortic Res">
        <title>Pangenome of water caltrop reveals structural variations and asymmetric subgenome divergence after allopolyploidization.</title>
        <authorList>
            <person name="Zhang X."/>
            <person name="Chen Y."/>
            <person name="Wang L."/>
            <person name="Yuan Y."/>
            <person name="Fang M."/>
            <person name="Shi L."/>
            <person name="Lu R."/>
            <person name="Comes H.P."/>
            <person name="Ma Y."/>
            <person name="Chen Y."/>
            <person name="Huang G."/>
            <person name="Zhou Y."/>
            <person name="Zheng Z."/>
            <person name="Qiu Y."/>
        </authorList>
    </citation>
    <scope>NUCLEOTIDE SEQUENCE [LARGE SCALE GENOMIC DNA]</scope>
    <source>
        <tissue evidence="2">Roots</tissue>
    </source>
</reference>
<name>A0AAN7JF17_9MYRT</name>
<dbReference type="AlphaFoldDB" id="A0AAN7JF17"/>
<feature type="signal peptide" evidence="1">
    <location>
        <begin position="1"/>
        <end position="27"/>
    </location>
</feature>
<organism evidence="2 3">
    <name type="scientific">Trapa incisa</name>
    <dbReference type="NCBI Taxonomy" id="236973"/>
    <lineage>
        <taxon>Eukaryota</taxon>
        <taxon>Viridiplantae</taxon>
        <taxon>Streptophyta</taxon>
        <taxon>Embryophyta</taxon>
        <taxon>Tracheophyta</taxon>
        <taxon>Spermatophyta</taxon>
        <taxon>Magnoliopsida</taxon>
        <taxon>eudicotyledons</taxon>
        <taxon>Gunneridae</taxon>
        <taxon>Pentapetalae</taxon>
        <taxon>rosids</taxon>
        <taxon>malvids</taxon>
        <taxon>Myrtales</taxon>
        <taxon>Lythraceae</taxon>
        <taxon>Trapa</taxon>
    </lineage>
</organism>
<comment type="caution">
    <text evidence="2">The sequence shown here is derived from an EMBL/GenBank/DDBJ whole genome shotgun (WGS) entry which is preliminary data.</text>
</comment>
<evidence type="ECO:0000256" key="1">
    <source>
        <dbReference type="SAM" id="SignalP"/>
    </source>
</evidence>
<gene>
    <name evidence="2" type="ORF">SAY87_024267</name>
</gene>
<protein>
    <recommendedName>
        <fullName evidence="4">Secreted protein</fullName>
    </recommendedName>
</protein>
<keyword evidence="1" id="KW-0732">Signal</keyword>
<evidence type="ECO:0008006" key="4">
    <source>
        <dbReference type="Google" id="ProtNLM"/>
    </source>
</evidence>
<keyword evidence="3" id="KW-1185">Reference proteome</keyword>
<proteinExistence type="predicted"/>
<dbReference type="EMBL" id="JAXIOK010000024">
    <property type="protein sequence ID" value="KAK4740679.1"/>
    <property type="molecule type" value="Genomic_DNA"/>
</dbReference>
<evidence type="ECO:0000313" key="3">
    <source>
        <dbReference type="Proteomes" id="UP001345219"/>
    </source>
</evidence>
<evidence type="ECO:0000313" key="2">
    <source>
        <dbReference type="EMBL" id="KAK4740679.1"/>
    </source>
</evidence>
<dbReference type="Proteomes" id="UP001345219">
    <property type="component" value="Chromosome 19"/>
</dbReference>
<accession>A0AAN7JF17</accession>
<feature type="chain" id="PRO_5042847688" description="Secreted protein" evidence="1">
    <location>
        <begin position="28"/>
        <end position="109"/>
    </location>
</feature>